<accession>A0AAV6UJ80</accession>
<dbReference type="InterPro" id="IPR021109">
    <property type="entry name" value="Peptidase_aspartic_dom_sf"/>
</dbReference>
<evidence type="ECO:0000313" key="3">
    <source>
        <dbReference type="EMBL" id="KAG8183803.1"/>
    </source>
</evidence>
<keyword evidence="4" id="KW-1185">Reference proteome</keyword>
<dbReference type="EMBL" id="JAFNEN010000403">
    <property type="protein sequence ID" value="KAG8183803.1"/>
    <property type="molecule type" value="Genomic_DNA"/>
</dbReference>
<feature type="coiled-coil region" evidence="1">
    <location>
        <begin position="1"/>
        <end position="46"/>
    </location>
</feature>
<proteinExistence type="predicted"/>
<evidence type="ECO:0000313" key="4">
    <source>
        <dbReference type="Proteomes" id="UP000827092"/>
    </source>
</evidence>
<dbReference type="PANTHER" id="PTHR47331">
    <property type="entry name" value="PHD-TYPE DOMAIN-CONTAINING PROTEIN"/>
    <property type="match status" value="1"/>
</dbReference>
<dbReference type="AlphaFoldDB" id="A0AAV6UJ80"/>
<dbReference type="PANTHER" id="PTHR47331:SF2">
    <property type="match status" value="1"/>
</dbReference>
<dbReference type="Proteomes" id="UP000827092">
    <property type="component" value="Unassembled WGS sequence"/>
</dbReference>
<dbReference type="Gene3D" id="2.40.70.10">
    <property type="entry name" value="Acid Proteases"/>
    <property type="match status" value="1"/>
</dbReference>
<comment type="caution">
    <text evidence="3">The sequence shown here is derived from an EMBL/GenBank/DDBJ whole genome shotgun (WGS) entry which is preliminary data.</text>
</comment>
<gene>
    <name evidence="3" type="ORF">JTE90_027729</name>
</gene>
<organism evidence="3 4">
    <name type="scientific">Oedothorax gibbosus</name>
    <dbReference type="NCBI Taxonomy" id="931172"/>
    <lineage>
        <taxon>Eukaryota</taxon>
        <taxon>Metazoa</taxon>
        <taxon>Ecdysozoa</taxon>
        <taxon>Arthropoda</taxon>
        <taxon>Chelicerata</taxon>
        <taxon>Arachnida</taxon>
        <taxon>Araneae</taxon>
        <taxon>Araneomorphae</taxon>
        <taxon>Entelegynae</taxon>
        <taxon>Araneoidea</taxon>
        <taxon>Linyphiidae</taxon>
        <taxon>Erigoninae</taxon>
        <taxon>Oedothorax</taxon>
    </lineage>
</organism>
<evidence type="ECO:0000259" key="2">
    <source>
        <dbReference type="Pfam" id="PF17921"/>
    </source>
</evidence>
<protein>
    <recommendedName>
        <fullName evidence="2">Integrase zinc-binding domain-containing protein</fullName>
    </recommendedName>
</protein>
<name>A0AAV6UJ80_9ARAC</name>
<keyword evidence="1" id="KW-0175">Coiled coil</keyword>
<reference evidence="3 4" key="1">
    <citation type="journal article" date="2022" name="Nat. Ecol. Evol.">
        <title>A masculinizing supergene underlies an exaggerated male reproductive morph in a spider.</title>
        <authorList>
            <person name="Hendrickx F."/>
            <person name="De Corte Z."/>
            <person name="Sonet G."/>
            <person name="Van Belleghem S.M."/>
            <person name="Kostlbacher S."/>
            <person name="Vangestel C."/>
        </authorList>
    </citation>
    <scope>NUCLEOTIDE SEQUENCE [LARGE SCALE GENOMIC DNA]</scope>
    <source>
        <strain evidence="3">W744_W776</strain>
    </source>
</reference>
<evidence type="ECO:0000256" key="1">
    <source>
        <dbReference type="SAM" id="Coils"/>
    </source>
</evidence>
<dbReference type="InterPro" id="IPR041588">
    <property type="entry name" value="Integrase_H2C2"/>
</dbReference>
<dbReference type="Pfam" id="PF17921">
    <property type="entry name" value="Integrase_H2C2"/>
    <property type="match status" value="1"/>
</dbReference>
<sequence length="469" mass="54443">MEKLNRDRTQMRRAFTKAANEAKCLIEKEDKQNSEVRKILDILEDKANRMFKMDEEIKEIYLSEDPFDENAFEREFDYAETYRNNWISIKNDCDDILNRLPSLPNDVDQDANKDVKVPKIDESATNVVSEETEILTSQEKSGTFLQTLIVKVKAKNNSYKLARLLMDTGSQRSYITKDGVEKLGIQKTCHESLSQSLFGGAKTKVQKHGVYDVTLLSCDNSFEIKVTMLDQDRICNFVPKLSKEHLSSLELGNIRLSDAEYDIPEYMKMVRMISWMQRFVYNSLHCSKKMRGELTLEEVQEAEGKLFRCIQKECFQNEGAKVLEKMQTFKDDKGTIRIRTKLLHGDETNEFKFPVVLPGKHTIVRRMVYHEHCLLQHAGSGILISNLRERFWIIGLRRVAKSVISHCVICKRFKSNPVEPPFAPLPNDRIKNAAVFEMLWIVKVVTKGFDMSKSYVWTCVQDFEVNTWL</sequence>
<feature type="domain" description="Integrase zinc-binding" evidence="2">
    <location>
        <begin position="369"/>
        <end position="415"/>
    </location>
</feature>